<evidence type="ECO:0000313" key="2">
    <source>
        <dbReference type="Proteomes" id="UP001303222"/>
    </source>
</evidence>
<dbReference type="Proteomes" id="UP001303222">
    <property type="component" value="Unassembled WGS sequence"/>
</dbReference>
<evidence type="ECO:0000313" key="1">
    <source>
        <dbReference type="EMBL" id="KAK3951991.1"/>
    </source>
</evidence>
<dbReference type="AlphaFoldDB" id="A0AAN6NUA0"/>
<proteinExistence type="predicted"/>
<reference evidence="1" key="1">
    <citation type="journal article" date="2023" name="Mol. Phylogenet. Evol.">
        <title>Genome-scale phylogeny and comparative genomics of the fungal order Sordariales.</title>
        <authorList>
            <person name="Hensen N."/>
            <person name="Bonometti L."/>
            <person name="Westerberg I."/>
            <person name="Brannstrom I.O."/>
            <person name="Guillou S."/>
            <person name="Cros-Aarteil S."/>
            <person name="Calhoun S."/>
            <person name="Haridas S."/>
            <person name="Kuo A."/>
            <person name="Mondo S."/>
            <person name="Pangilinan J."/>
            <person name="Riley R."/>
            <person name="LaButti K."/>
            <person name="Andreopoulos B."/>
            <person name="Lipzen A."/>
            <person name="Chen C."/>
            <person name="Yan M."/>
            <person name="Daum C."/>
            <person name="Ng V."/>
            <person name="Clum A."/>
            <person name="Steindorff A."/>
            <person name="Ohm R.A."/>
            <person name="Martin F."/>
            <person name="Silar P."/>
            <person name="Natvig D.O."/>
            <person name="Lalanne C."/>
            <person name="Gautier V."/>
            <person name="Ament-Velasquez S.L."/>
            <person name="Kruys A."/>
            <person name="Hutchinson M.I."/>
            <person name="Powell A.J."/>
            <person name="Barry K."/>
            <person name="Miller A.N."/>
            <person name="Grigoriev I.V."/>
            <person name="Debuchy R."/>
            <person name="Gladieux P."/>
            <person name="Hiltunen Thoren M."/>
            <person name="Johannesson H."/>
        </authorList>
    </citation>
    <scope>NUCLEOTIDE SEQUENCE</scope>
    <source>
        <strain evidence="1">CBS 626.80</strain>
    </source>
</reference>
<accession>A0AAN6NUA0</accession>
<reference evidence="1" key="2">
    <citation type="submission" date="2023-06" db="EMBL/GenBank/DDBJ databases">
        <authorList>
            <consortium name="Lawrence Berkeley National Laboratory"/>
            <person name="Mondo S.J."/>
            <person name="Hensen N."/>
            <person name="Bonometti L."/>
            <person name="Westerberg I."/>
            <person name="Brannstrom I.O."/>
            <person name="Guillou S."/>
            <person name="Cros-Aarteil S."/>
            <person name="Calhoun S."/>
            <person name="Haridas S."/>
            <person name="Kuo A."/>
            <person name="Pangilinan J."/>
            <person name="Riley R."/>
            <person name="Labutti K."/>
            <person name="Andreopoulos B."/>
            <person name="Lipzen A."/>
            <person name="Chen C."/>
            <person name="Yanf M."/>
            <person name="Daum C."/>
            <person name="Ng V."/>
            <person name="Clum A."/>
            <person name="Steindorff A."/>
            <person name="Ohm R."/>
            <person name="Martin F."/>
            <person name="Silar P."/>
            <person name="Natvig D."/>
            <person name="Lalanne C."/>
            <person name="Gautier V."/>
            <person name="Ament-Velasquez S.L."/>
            <person name="Kruys A."/>
            <person name="Hutchinson M.I."/>
            <person name="Powell A.J."/>
            <person name="Barry K."/>
            <person name="Miller A.N."/>
            <person name="Grigoriev I.V."/>
            <person name="Debuchy R."/>
            <person name="Gladieux P."/>
            <person name="Thoren M.H."/>
            <person name="Johannesson H."/>
        </authorList>
    </citation>
    <scope>NUCLEOTIDE SEQUENCE</scope>
    <source>
        <strain evidence="1">CBS 626.80</strain>
    </source>
</reference>
<name>A0AAN6NUA0_9PEZI</name>
<gene>
    <name evidence="1" type="ORF">QBC32DRAFT_342669</name>
</gene>
<keyword evidence="2" id="KW-1185">Reference proteome</keyword>
<protein>
    <submittedName>
        <fullName evidence="1">Uncharacterized protein</fullName>
    </submittedName>
</protein>
<dbReference type="EMBL" id="MU859134">
    <property type="protein sequence ID" value="KAK3951991.1"/>
    <property type="molecule type" value="Genomic_DNA"/>
</dbReference>
<organism evidence="1 2">
    <name type="scientific">Pseudoneurospora amorphoporcata</name>
    <dbReference type="NCBI Taxonomy" id="241081"/>
    <lineage>
        <taxon>Eukaryota</taxon>
        <taxon>Fungi</taxon>
        <taxon>Dikarya</taxon>
        <taxon>Ascomycota</taxon>
        <taxon>Pezizomycotina</taxon>
        <taxon>Sordariomycetes</taxon>
        <taxon>Sordariomycetidae</taxon>
        <taxon>Sordariales</taxon>
        <taxon>Sordariaceae</taxon>
        <taxon>Pseudoneurospora</taxon>
    </lineage>
</organism>
<sequence length="244" mass="27366">MCVLNSSRRLQISTTPTRIGFMFLSLPQKATAKPAQLGQQVVSTFRTCPGSHSIFIGIICGSVFLSTEVDENSTTLAEQDQELFVRMSCWRGPMHDGLYSLFLRHASVVQVASSQFPTFHLVSPVLARLRNRPSCDPGDEVCTCVYQGTSRKPLRSHEAINYANASSPVVGGCFIPIRLPCLPCHAMQDGLFHGLPRWRKAYDLSSVGSVHLLERCWESMALHRAKFSQQNRRAWGEWNVLRRD</sequence>
<comment type="caution">
    <text evidence="1">The sequence shown here is derived from an EMBL/GenBank/DDBJ whole genome shotgun (WGS) entry which is preliminary data.</text>
</comment>